<dbReference type="OrthoDB" id="2789670at2759"/>
<dbReference type="PANTHER" id="PTHR46300:SF7">
    <property type="entry name" value="P450, PUTATIVE (EUROFUNG)-RELATED"/>
    <property type="match status" value="1"/>
</dbReference>
<evidence type="ECO:0000256" key="5">
    <source>
        <dbReference type="ARBA" id="ARBA00022617"/>
    </source>
</evidence>
<comment type="similarity">
    <text evidence="4 14">Belongs to the cytochrome P450 family.</text>
</comment>
<dbReference type="AlphaFoldDB" id="A0A165BWK1"/>
<evidence type="ECO:0000256" key="4">
    <source>
        <dbReference type="ARBA" id="ARBA00010617"/>
    </source>
</evidence>
<dbReference type="PRINTS" id="PR00463">
    <property type="entry name" value="EP450I"/>
</dbReference>
<evidence type="ECO:0000313" key="17">
    <source>
        <dbReference type="Proteomes" id="UP000076871"/>
    </source>
</evidence>
<sequence length="487" mass="54786">MIFAYLAACFAILLIVGLVRKVRSVPLTPRPHSINYQGASLRADPWRTFANLSKAFGPLYHFSEYGRHIVVVNSPKAISDLLKRRSALYGFRPGWSIVGLTGLDKLILFADPRSEKFKKARAIVYRAVNTVSQDRWGPLLEDETKELINNLSQTPEQYQQHIRRYMHSFVLQFVYGLKVTDRHLQLAGHVDEWVLQSLAPGRWILDRFPFLDSLPGWLPGMGFKSWSRQSRQKFDEFTIKPYMNVRASLSRGMSVGGIVGDVLQEITGGKSEFDEATLQCASASTLVASTSSMHTLIARFLLHMTTRQDVQEKAYAEIIKVIGTSRLPTLADQRSMPYINAVIKECHRFSPVVPLLPRSLNKDDIYDGRRIPGGSWVLFNLWAIAHDPEVYPDPDTFDPERFMCPSGSVKDPRDFTFGLGKRICPGANLGNAQIFLFVSQVLSVFQIKPALDADGNEEIPPLAFTATTVSAPQPFNCRIIPRKESAI</sequence>
<feature type="chain" id="PRO_5007855816" evidence="15">
    <location>
        <begin position="25"/>
        <end position="487"/>
    </location>
</feature>
<keyword evidence="11 14" id="KW-0503">Monooxygenase</keyword>
<dbReference type="SUPFAM" id="SSF48264">
    <property type="entry name" value="Cytochrome P450"/>
    <property type="match status" value="1"/>
</dbReference>
<keyword evidence="5 13" id="KW-0349">Heme</keyword>
<dbReference type="PROSITE" id="PS00086">
    <property type="entry name" value="CYTOCHROME_P450"/>
    <property type="match status" value="1"/>
</dbReference>
<keyword evidence="15" id="KW-0732">Signal</keyword>
<dbReference type="InterPro" id="IPR050364">
    <property type="entry name" value="Cytochrome_P450_fung"/>
</dbReference>
<dbReference type="EMBL" id="KV427659">
    <property type="protein sequence ID" value="KZT01782.1"/>
    <property type="molecule type" value="Genomic_DNA"/>
</dbReference>
<evidence type="ECO:0000256" key="10">
    <source>
        <dbReference type="ARBA" id="ARBA00023004"/>
    </source>
</evidence>
<evidence type="ECO:0000256" key="6">
    <source>
        <dbReference type="ARBA" id="ARBA00022692"/>
    </source>
</evidence>
<evidence type="ECO:0000256" key="8">
    <source>
        <dbReference type="ARBA" id="ARBA00022989"/>
    </source>
</evidence>
<keyword evidence="9 14" id="KW-0560">Oxidoreductase</keyword>
<evidence type="ECO:0000256" key="9">
    <source>
        <dbReference type="ARBA" id="ARBA00023002"/>
    </source>
</evidence>
<keyword evidence="12" id="KW-0472">Membrane</keyword>
<accession>A0A165BWK1</accession>
<evidence type="ECO:0000256" key="14">
    <source>
        <dbReference type="RuleBase" id="RU000461"/>
    </source>
</evidence>
<dbReference type="GO" id="GO:0004497">
    <property type="term" value="F:monooxygenase activity"/>
    <property type="evidence" value="ECO:0007669"/>
    <property type="project" value="UniProtKB-KW"/>
</dbReference>
<dbReference type="Pfam" id="PF00067">
    <property type="entry name" value="p450"/>
    <property type="match status" value="1"/>
</dbReference>
<dbReference type="InParanoid" id="A0A165BWK1"/>
<dbReference type="RefSeq" id="XP_040759522.1">
    <property type="nucleotide sequence ID" value="XM_040905920.1"/>
</dbReference>
<dbReference type="Proteomes" id="UP000076871">
    <property type="component" value="Unassembled WGS sequence"/>
</dbReference>
<evidence type="ECO:0000256" key="11">
    <source>
        <dbReference type="ARBA" id="ARBA00023033"/>
    </source>
</evidence>
<dbReference type="PRINTS" id="PR00385">
    <property type="entry name" value="P450"/>
</dbReference>
<feature type="signal peptide" evidence="15">
    <location>
        <begin position="1"/>
        <end position="24"/>
    </location>
</feature>
<evidence type="ECO:0000256" key="3">
    <source>
        <dbReference type="ARBA" id="ARBA00005179"/>
    </source>
</evidence>
<dbReference type="GO" id="GO:0005506">
    <property type="term" value="F:iron ion binding"/>
    <property type="evidence" value="ECO:0007669"/>
    <property type="project" value="InterPro"/>
</dbReference>
<evidence type="ECO:0000256" key="15">
    <source>
        <dbReference type="SAM" id="SignalP"/>
    </source>
</evidence>
<comment type="cofactor">
    <cofactor evidence="1 13">
        <name>heme</name>
        <dbReference type="ChEBI" id="CHEBI:30413"/>
    </cofactor>
</comment>
<comment type="subcellular location">
    <subcellularLocation>
        <location evidence="2">Membrane</location>
        <topology evidence="2">Single-pass membrane protein</topology>
    </subcellularLocation>
</comment>
<dbReference type="STRING" id="1314785.A0A165BWK1"/>
<evidence type="ECO:0000256" key="7">
    <source>
        <dbReference type="ARBA" id="ARBA00022723"/>
    </source>
</evidence>
<comment type="pathway">
    <text evidence="3">Secondary metabolite biosynthesis.</text>
</comment>
<dbReference type="InterPro" id="IPR017972">
    <property type="entry name" value="Cyt_P450_CS"/>
</dbReference>
<gene>
    <name evidence="16" type="ORF">LAESUDRAFT_686214</name>
</gene>
<evidence type="ECO:0000256" key="12">
    <source>
        <dbReference type="ARBA" id="ARBA00023136"/>
    </source>
</evidence>
<feature type="binding site" description="axial binding residue" evidence="13">
    <location>
        <position position="424"/>
    </location>
    <ligand>
        <name>heme</name>
        <dbReference type="ChEBI" id="CHEBI:30413"/>
    </ligand>
    <ligandPart>
        <name>Fe</name>
        <dbReference type="ChEBI" id="CHEBI:18248"/>
    </ligandPart>
</feature>
<keyword evidence="10 13" id="KW-0408">Iron</keyword>
<dbReference type="GO" id="GO:0020037">
    <property type="term" value="F:heme binding"/>
    <property type="evidence" value="ECO:0007669"/>
    <property type="project" value="InterPro"/>
</dbReference>
<keyword evidence="17" id="KW-1185">Reference proteome</keyword>
<keyword evidence="8" id="KW-1133">Transmembrane helix</keyword>
<evidence type="ECO:0000256" key="1">
    <source>
        <dbReference type="ARBA" id="ARBA00001971"/>
    </source>
</evidence>
<dbReference type="GO" id="GO:0016705">
    <property type="term" value="F:oxidoreductase activity, acting on paired donors, with incorporation or reduction of molecular oxygen"/>
    <property type="evidence" value="ECO:0007669"/>
    <property type="project" value="InterPro"/>
</dbReference>
<dbReference type="GeneID" id="63822949"/>
<proteinExistence type="inferred from homology"/>
<name>A0A165BWK1_9APHY</name>
<keyword evidence="7 13" id="KW-0479">Metal-binding</keyword>
<keyword evidence="6" id="KW-0812">Transmembrane</keyword>
<dbReference type="PANTHER" id="PTHR46300">
    <property type="entry name" value="P450, PUTATIVE (EUROFUNG)-RELATED-RELATED"/>
    <property type="match status" value="1"/>
</dbReference>
<organism evidence="16 17">
    <name type="scientific">Laetiporus sulphureus 93-53</name>
    <dbReference type="NCBI Taxonomy" id="1314785"/>
    <lineage>
        <taxon>Eukaryota</taxon>
        <taxon>Fungi</taxon>
        <taxon>Dikarya</taxon>
        <taxon>Basidiomycota</taxon>
        <taxon>Agaricomycotina</taxon>
        <taxon>Agaricomycetes</taxon>
        <taxon>Polyporales</taxon>
        <taxon>Laetiporus</taxon>
    </lineage>
</organism>
<evidence type="ECO:0000256" key="13">
    <source>
        <dbReference type="PIRSR" id="PIRSR602401-1"/>
    </source>
</evidence>
<protein>
    <submittedName>
        <fullName evidence="16">Cytochrome P450</fullName>
    </submittedName>
</protein>
<dbReference type="InterPro" id="IPR036396">
    <property type="entry name" value="Cyt_P450_sf"/>
</dbReference>
<reference evidence="16 17" key="1">
    <citation type="journal article" date="2016" name="Mol. Biol. Evol.">
        <title>Comparative Genomics of Early-Diverging Mushroom-Forming Fungi Provides Insights into the Origins of Lignocellulose Decay Capabilities.</title>
        <authorList>
            <person name="Nagy L.G."/>
            <person name="Riley R."/>
            <person name="Tritt A."/>
            <person name="Adam C."/>
            <person name="Daum C."/>
            <person name="Floudas D."/>
            <person name="Sun H."/>
            <person name="Yadav J.S."/>
            <person name="Pangilinan J."/>
            <person name="Larsson K.H."/>
            <person name="Matsuura K."/>
            <person name="Barry K."/>
            <person name="Labutti K."/>
            <person name="Kuo R."/>
            <person name="Ohm R.A."/>
            <person name="Bhattacharya S.S."/>
            <person name="Shirouzu T."/>
            <person name="Yoshinaga Y."/>
            <person name="Martin F.M."/>
            <person name="Grigoriev I.V."/>
            <person name="Hibbett D.S."/>
        </authorList>
    </citation>
    <scope>NUCLEOTIDE SEQUENCE [LARGE SCALE GENOMIC DNA]</scope>
    <source>
        <strain evidence="16 17">93-53</strain>
    </source>
</reference>
<evidence type="ECO:0000313" key="16">
    <source>
        <dbReference type="EMBL" id="KZT01782.1"/>
    </source>
</evidence>
<dbReference type="GO" id="GO:0016020">
    <property type="term" value="C:membrane"/>
    <property type="evidence" value="ECO:0007669"/>
    <property type="project" value="UniProtKB-SubCell"/>
</dbReference>
<dbReference type="InterPro" id="IPR002401">
    <property type="entry name" value="Cyt_P450_E_grp-I"/>
</dbReference>
<dbReference type="InterPro" id="IPR001128">
    <property type="entry name" value="Cyt_P450"/>
</dbReference>
<dbReference type="Gene3D" id="1.10.630.10">
    <property type="entry name" value="Cytochrome P450"/>
    <property type="match status" value="1"/>
</dbReference>
<evidence type="ECO:0000256" key="2">
    <source>
        <dbReference type="ARBA" id="ARBA00004167"/>
    </source>
</evidence>